<dbReference type="RefSeq" id="WP_300646905.1">
    <property type="nucleotide sequence ID" value="NZ_BAABKD010000009.1"/>
</dbReference>
<evidence type="ECO:0008006" key="3">
    <source>
        <dbReference type="Google" id="ProtNLM"/>
    </source>
</evidence>
<evidence type="ECO:0000313" key="2">
    <source>
        <dbReference type="Proteomes" id="UP001500227"/>
    </source>
</evidence>
<keyword evidence="2" id="KW-1185">Reference proteome</keyword>
<evidence type="ECO:0000313" key="1">
    <source>
        <dbReference type="EMBL" id="GAA5090033.1"/>
    </source>
</evidence>
<proteinExistence type="predicted"/>
<organism evidence="1 2">
    <name type="scientific">Paenalcaligenes hermetiae</name>
    <dbReference type="NCBI Taxonomy" id="1157987"/>
    <lineage>
        <taxon>Bacteria</taxon>
        <taxon>Pseudomonadati</taxon>
        <taxon>Pseudomonadota</taxon>
        <taxon>Betaproteobacteria</taxon>
        <taxon>Burkholderiales</taxon>
        <taxon>Alcaligenaceae</taxon>
        <taxon>Paenalcaligenes</taxon>
    </lineage>
</organism>
<dbReference type="EMBL" id="BAABKD010000009">
    <property type="protein sequence ID" value="GAA5090033.1"/>
    <property type="molecule type" value="Genomic_DNA"/>
</dbReference>
<dbReference type="Gene3D" id="1.10.10.60">
    <property type="entry name" value="Homeodomain-like"/>
    <property type="match status" value="1"/>
</dbReference>
<dbReference type="InterPro" id="IPR009057">
    <property type="entry name" value="Homeodomain-like_sf"/>
</dbReference>
<reference evidence="2" key="1">
    <citation type="journal article" date="2019" name="Int. J. Syst. Evol. Microbiol.">
        <title>The Global Catalogue of Microorganisms (GCM) 10K type strain sequencing project: providing services to taxonomists for standard genome sequencing and annotation.</title>
        <authorList>
            <consortium name="The Broad Institute Genomics Platform"/>
            <consortium name="The Broad Institute Genome Sequencing Center for Infectious Disease"/>
            <person name="Wu L."/>
            <person name="Ma J."/>
        </authorList>
    </citation>
    <scope>NUCLEOTIDE SEQUENCE [LARGE SCALE GENOMIC DNA]</scope>
    <source>
        <strain evidence="2">JCM 18423</strain>
    </source>
</reference>
<accession>A0ABP9M3I6</accession>
<dbReference type="Proteomes" id="UP001500227">
    <property type="component" value="Unassembled WGS sequence"/>
</dbReference>
<sequence>MLRDLRAVLLLDEKSQWASLYEAKYKNICLEKRSFESLLDVDSQQQGTLHWADCLNQYDAIIVAASADNLSWLRSHLYYARPYLRCPVLAIVRNLHPLAIQDLSDVGALDFIMDYSVPIELPIRVKILVQRARQSMAVKYTSSDQNFDHLPQPVLQDASAPIEQYVATMNEQFGLQHHSFQQAKKMLVQCFEKEYICAALMQNQGNITRAARAAQKHRRSFWELMRKHNINAEKFRVSACPDQPLIH</sequence>
<name>A0ABP9M3I6_9BURK</name>
<gene>
    <name evidence="1" type="ORF">GCM10023337_13740</name>
</gene>
<dbReference type="SUPFAM" id="SSF46689">
    <property type="entry name" value="Homeodomain-like"/>
    <property type="match status" value="1"/>
</dbReference>
<protein>
    <recommendedName>
        <fullName evidence="3">DNA binding HTH domain-containing protein</fullName>
    </recommendedName>
</protein>
<comment type="caution">
    <text evidence="1">The sequence shown here is derived from an EMBL/GenBank/DDBJ whole genome shotgun (WGS) entry which is preliminary data.</text>
</comment>